<gene>
    <name evidence="1" type="ORF">CCMP2556_LOCUS14134</name>
</gene>
<accession>A0ABP0K257</accession>
<dbReference type="InterPro" id="IPR008984">
    <property type="entry name" value="SMAD_FHA_dom_sf"/>
</dbReference>
<dbReference type="SUPFAM" id="SSF56112">
    <property type="entry name" value="Protein kinase-like (PK-like)"/>
    <property type="match status" value="1"/>
</dbReference>
<dbReference type="PANTHER" id="PTHR46146">
    <property type="entry name" value="SERINE/THREONINE-PROTEIN KINASE-LIKE PROTEIN CCR4"/>
    <property type="match status" value="1"/>
</dbReference>
<dbReference type="PROSITE" id="PS50006">
    <property type="entry name" value="FHA_DOMAIN"/>
    <property type="match status" value="1"/>
</dbReference>
<dbReference type="Gene3D" id="3.30.200.20">
    <property type="entry name" value="Phosphorylase Kinase, domain 1"/>
    <property type="match status" value="1"/>
</dbReference>
<dbReference type="PROSITE" id="PS00107">
    <property type="entry name" value="PROTEIN_KINASE_ATP"/>
    <property type="match status" value="1"/>
</dbReference>
<keyword evidence="2" id="KW-1185">Reference proteome</keyword>
<dbReference type="InterPro" id="IPR011009">
    <property type="entry name" value="Kinase-like_dom_sf"/>
</dbReference>
<name>A0ABP0K257_9DINO</name>
<evidence type="ECO:0000313" key="1">
    <source>
        <dbReference type="EMBL" id="CAK9020642.1"/>
    </source>
</evidence>
<dbReference type="Pfam" id="PF00498">
    <property type="entry name" value="FHA"/>
    <property type="match status" value="1"/>
</dbReference>
<dbReference type="PANTHER" id="PTHR46146:SF3">
    <property type="entry name" value="SERINE_THREONINE-PROTEIN KINASE-LIKE PROTEIN CCR3-RELATED"/>
    <property type="match status" value="1"/>
</dbReference>
<evidence type="ECO:0000313" key="2">
    <source>
        <dbReference type="Proteomes" id="UP001642484"/>
    </source>
</evidence>
<dbReference type="EMBL" id="CAXAMN010007158">
    <property type="protein sequence ID" value="CAK9020642.1"/>
    <property type="molecule type" value="Genomic_DNA"/>
</dbReference>
<dbReference type="Pfam" id="PF00069">
    <property type="entry name" value="Pkinase"/>
    <property type="match status" value="1"/>
</dbReference>
<dbReference type="Proteomes" id="UP001642484">
    <property type="component" value="Unassembled WGS sequence"/>
</dbReference>
<dbReference type="Gene3D" id="2.60.200.20">
    <property type="match status" value="1"/>
</dbReference>
<dbReference type="CDD" id="cd22671">
    <property type="entry name" value="FHA_APTX-like"/>
    <property type="match status" value="1"/>
</dbReference>
<dbReference type="SUPFAM" id="SSF49879">
    <property type="entry name" value="SMAD/FHA domain"/>
    <property type="match status" value="1"/>
</dbReference>
<reference evidence="1 2" key="1">
    <citation type="submission" date="2024-02" db="EMBL/GenBank/DDBJ databases">
        <authorList>
            <person name="Chen Y."/>
            <person name="Shah S."/>
            <person name="Dougan E. K."/>
            <person name="Thang M."/>
            <person name="Chan C."/>
        </authorList>
    </citation>
    <scope>NUCLEOTIDE SEQUENCE [LARGE SCALE GENOMIC DNA]</scope>
</reference>
<sequence length="668" mass="73831">MALGVPRQAMAPARLIMPMKAERPTDGLRRIALQYTHEDLSQATQNWSKSRQLGSGSYGAVFKGEMKDGTQVAIKMIDLGALKNSGQTEDMAGFDQEVATLSKFRHPNLVTLIGWGKHYHLPHRYLVYELMTGGDIYDRLMKSKRRQNPITFHWYERLSALSDAASGLSHMHNSNPEAFHRDIKSANILLDRHGTAKMADFGLSITSSAAAKSLKVDTISGTPGYACPIYARTGQVTEFSEVYSFGMVILEVLTAIPPAMADSGKPGGIGYPIEDRIKPGADGALERCVQNLDYTAAWPCGLAEELSKLGIRCVNAQDETKRPRFVEVVRTLRKMQDDYPKMQQTPALPLGPPCGYPTILESMGSSQSAIDSAPYMLELVRADDVEVERLPARRRRLHLCPTWDKATGRFTAPVGRQHQSDLFESWLPNEELRSCISRLAFEVSWTPSGNVQIIAKGNNPVTLNNQILTRHQAVQLSIGSEVGFPYSQTGELALFLQLRLARATLESVTNAAAVAPTEILDFKEVDDLISGSWVLRCSFVEGFTEDELLDLPSAVTEFKVDKSEVLVIGRQHQAKEFEQLLSKASACMSFISRAHVQLEVQKDALLATNISSNPVYVDGKPLSKGESRRLRPNQVISFAKLDGSTHVLFMSFEAFVVDRSAAKTKAVR</sequence>
<protein>
    <submittedName>
        <fullName evidence="1">Uncharacterized protein</fullName>
    </submittedName>
</protein>
<organism evidence="1 2">
    <name type="scientific">Durusdinium trenchii</name>
    <dbReference type="NCBI Taxonomy" id="1381693"/>
    <lineage>
        <taxon>Eukaryota</taxon>
        <taxon>Sar</taxon>
        <taxon>Alveolata</taxon>
        <taxon>Dinophyceae</taxon>
        <taxon>Suessiales</taxon>
        <taxon>Symbiodiniaceae</taxon>
        <taxon>Durusdinium</taxon>
    </lineage>
</organism>
<dbReference type="InterPro" id="IPR017441">
    <property type="entry name" value="Protein_kinase_ATP_BS"/>
</dbReference>
<dbReference type="PROSITE" id="PS50011">
    <property type="entry name" value="PROTEIN_KINASE_DOM"/>
    <property type="match status" value="1"/>
</dbReference>
<dbReference type="InterPro" id="IPR000719">
    <property type="entry name" value="Prot_kinase_dom"/>
</dbReference>
<dbReference type="SMART" id="SM00220">
    <property type="entry name" value="S_TKc"/>
    <property type="match status" value="1"/>
</dbReference>
<comment type="caution">
    <text evidence="1">The sequence shown here is derived from an EMBL/GenBank/DDBJ whole genome shotgun (WGS) entry which is preliminary data.</text>
</comment>
<dbReference type="InterPro" id="IPR000253">
    <property type="entry name" value="FHA_dom"/>
</dbReference>
<proteinExistence type="predicted"/>
<dbReference type="Gene3D" id="1.10.510.10">
    <property type="entry name" value="Transferase(Phosphotransferase) domain 1"/>
    <property type="match status" value="1"/>
</dbReference>